<evidence type="ECO:0000256" key="7">
    <source>
        <dbReference type="ARBA" id="ARBA00022898"/>
    </source>
</evidence>
<keyword evidence="6" id="KW-0808">Transferase</keyword>
<dbReference type="PANTHER" id="PTHR11879:SF22">
    <property type="entry name" value="ASPARTATE AMINOTRANSFERASE, MITOCHONDRIAL"/>
    <property type="match status" value="1"/>
</dbReference>
<evidence type="ECO:0000313" key="11">
    <source>
        <dbReference type="Proteomes" id="UP001230188"/>
    </source>
</evidence>
<dbReference type="GO" id="GO:0005739">
    <property type="term" value="C:mitochondrion"/>
    <property type="evidence" value="ECO:0007669"/>
    <property type="project" value="TreeGrafter"/>
</dbReference>
<dbReference type="InterPro" id="IPR015421">
    <property type="entry name" value="PyrdxlP-dep_Trfase_major"/>
</dbReference>
<proteinExistence type="inferred from homology"/>
<dbReference type="Pfam" id="PF00155">
    <property type="entry name" value="Aminotran_1_2"/>
    <property type="match status" value="1"/>
</dbReference>
<evidence type="ECO:0000256" key="5">
    <source>
        <dbReference type="ARBA" id="ARBA00022576"/>
    </source>
</evidence>
<evidence type="ECO:0000256" key="3">
    <source>
        <dbReference type="ARBA" id="ARBA00011738"/>
    </source>
</evidence>
<dbReference type="Gene3D" id="3.90.1150.10">
    <property type="entry name" value="Aspartate Aminotransferase, domain 1"/>
    <property type="match status" value="1"/>
</dbReference>
<dbReference type="PRINTS" id="PR00799">
    <property type="entry name" value="TRANSAMINASE"/>
</dbReference>
<sequence length="408" mass="45272">MLLSSSSSAQQETCAARWTHVGVPPADPILGLKVVFRQDPFTSSKIDLTVGAYRTNDGEPWVLPAVRVATERLLTADHEYLPIDGLPAFTRATQRLMYGDDVASAVTVQTLSGTGAVRLSLEFLKRFFDAPLYLPRITWSNHFNIARDAGFADPRTYAYLDDATSRLDFESMLADLDAAPDGSIVLLHLCAHNPTGVDLTLPQWEILADLFARKSLLPLFDSAYLGFATGDLDRDAKPFRLFFEKGLAPWACVSFSKNFGLYSERVGALHATVRVEERDAVLGHLKKIARAMYSNPPAFGARIVSTVLEDPDLYASWLDSLHVMSDRIFETRGLLRSHLENATRDHDWDHITSQIGMFCFTGLTKSQVLELREKHHVYMLDNGRVSMAGVNTRNVEPLAAAIAAVLED</sequence>
<feature type="domain" description="Aminotransferase class I/classII large" evidence="9">
    <location>
        <begin position="44"/>
        <end position="402"/>
    </location>
</feature>
<dbReference type="SUPFAM" id="SSF53383">
    <property type="entry name" value="PLP-dependent transferases"/>
    <property type="match status" value="1"/>
</dbReference>
<evidence type="ECO:0000259" key="9">
    <source>
        <dbReference type="Pfam" id="PF00155"/>
    </source>
</evidence>
<comment type="similarity">
    <text evidence="2">Belongs to the class-I pyridoxal-phosphate-dependent aminotransferase family.</text>
</comment>
<reference evidence="10" key="1">
    <citation type="submission" date="2023-01" db="EMBL/GenBank/DDBJ databases">
        <title>Metagenome sequencing of chrysophaentin producing Chrysophaeum taylorii.</title>
        <authorList>
            <person name="Davison J."/>
            <person name="Bewley C."/>
        </authorList>
    </citation>
    <scope>NUCLEOTIDE SEQUENCE</scope>
    <source>
        <strain evidence="10">NIES-1699</strain>
    </source>
</reference>
<gene>
    <name evidence="10" type="ORF">CTAYLR_006322</name>
</gene>
<evidence type="ECO:0000313" key="10">
    <source>
        <dbReference type="EMBL" id="KAJ8600978.1"/>
    </source>
</evidence>
<dbReference type="NCBIfam" id="NF006719">
    <property type="entry name" value="PRK09257.1"/>
    <property type="match status" value="1"/>
</dbReference>
<dbReference type="CDD" id="cd00609">
    <property type="entry name" value="AAT_like"/>
    <property type="match status" value="1"/>
</dbReference>
<protein>
    <recommendedName>
        <fullName evidence="4">aspartate transaminase</fullName>
        <ecNumber evidence="4">2.6.1.1</ecNumber>
    </recommendedName>
    <alternativeName>
        <fullName evidence="8">Transaminase A</fullName>
    </alternativeName>
</protein>
<dbReference type="EMBL" id="JAQMWT010000464">
    <property type="protein sequence ID" value="KAJ8600978.1"/>
    <property type="molecule type" value="Genomic_DNA"/>
</dbReference>
<dbReference type="Proteomes" id="UP001230188">
    <property type="component" value="Unassembled WGS sequence"/>
</dbReference>
<dbReference type="InterPro" id="IPR000796">
    <property type="entry name" value="Asp_trans"/>
</dbReference>
<comment type="cofactor">
    <cofactor evidence="1">
        <name>pyridoxal 5'-phosphate</name>
        <dbReference type="ChEBI" id="CHEBI:597326"/>
    </cofactor>
</comment>
<dbReference type="GO" id="GO:0004069">
    <property type="term" value="F:L-aspartate:2-oxoglutarate aminotransferase activity"/>
    <property type="evidence" value="ECO:0007669"/>
    <property type="project" value="UniProtKB-EC"/>
</dbReference>
<evidence type="ECO:0000256" key="1">
    <source>
        <dbReference type="ARBA" id="ARBA00001933"/>
    </source>
</evidence>
<dbReference type="InterPro" id="IPR004839">
    <property type="entry name" value="Aminotransferase_I/II_large"/>
</dbReference>
<keyword evidence="11" id="KW-1185">Reference proteome</keyword>
<keyword evidence="7" id="KW-0663">Pyridoxal phosphate</keyword>
<dbReference type="GO" id="GO:0030170">
    <property type="term" value="F:pyridoxal phosphate binding"/>
    <property type="evidence" value="ECO:0007669"/>
    <property type="project" value="InterPro"/>
</dbReference>
<dbReference type="Gene3D" id="3.40.640.10">
    <property type="entry name" value="Type I PLP-dependent aspartate aminotransferase-like (Major domain)"/>
    <property type="match status" value="1"/>
</dbReference>
<dbReference type="GO" id="GO:0006533">
    <property type="term" value="P:L-aspartate catabolic process"/>
    <property type="evidence" value="ECO:0007669"/>
    <property type="project" value="TreeGrafter"/>
</dbReference>
<keyword evidence="5" id="KW-0032">Aminotransferase</keyword>
<comment type="subunit">
    <text evidence="3">Homodimer.</text>
</comment>
<evidence type="ECO:0000256" key="4">
    <source>
        <dbReference type="ARBA" id="ARBA00012753"/>
    </source>
</evidence>
<dbReference type="PANTHER" id="PTHR11879">
    <property type="entry name" value="ASPARTATE AMINOTRANSFERASE"/>
    <property type="match status" value="1"/>
</dbReference>
<dbReference type="InterPro" id="IPR015424">
    <property type="entry name" value="PyrdxlP-dep_Trfase"/>
</dbReference>
<comment type="caution">
    <text evidence="10">The sequence shown here is derived from an EMBL/GenBank/DDBJ whole genome shotgun (WGS) entry which is preliminary data.</text>
</comment>
<evidence type="ECO:0000256" key="6">
    <source>
        <dbReference type="ARBA" id="ARBA00022679"/>
    </source>
</evidence>
<name>A0AAD7UAE6_9STRA</name>
<accession>A0AAD7UAE6</accession>
<evidence type="ECO:0000256" key="8">
    <source>
        <dbReference type="ARBA" id="ARBA00030923"/>
    </source>
</evidence>
<dbReference type="FunFam" id="3.90.1150.10:FF:000001">
    <property type="entry name" value="Aspartate aminotransferase"/>
    <property type="match status" value="1"/>
</dbReference>
<organism evidence="10 11">
    <name type="scientific">Chrysophaeum taylorii</name>
    <dbReference type="NCBI Taxonomy" id="2483200"/>
    <lineage>
        <taxon>Eukaryota</taxon>
        <taxon>Sar</taxon>
        <taxon>Stramenopiles</taxon>
        <taxon>Ochrophyta</taxon>
        <taxon>Pelagophyceae</taxon>
        <taxon>Pelagomonadales</taxon>
        <taxon>Pelagomonadaceae</taxon>
        <taxon>Chrysophaeum</taxon>
    </lineage>
</organism>
<dbReference type="InterPro" id="IPR015422">
    <property type="entry name" value="PyrdxlP-dep_Trfase_small"/>
</dbReference>
<evidence type="ECO:0000256" key="2">
    <source>
        <dbReference type="ARBA" id="ARBA00007441"/>
    </source>
</evidence>
<dbReference type="EC" id="2.6.1.1" evidence="4"/>
<dbReference type="AlphaFoldDB" id="A0AAD7UAE6"/>